<feature type="domain" description="ABM" evidence="1">
    <location>
        <begin position="3"/>
        <end position="90"/>
    </location>
</feature>
<proteinExistence type="predicted"/>
<evidence type="ECO:0000313" key="3">
    <source>
        <dbReference type="Proteomes" id="UP000247569"/>
    </source>
</evidence>
<dbReference type="RefSeq" id="WP_040742524.1">
    <property type="nucleotide sequence ID" value="NZ_QJKF01000001.1"/>
</dbReference>
<dbReference type="InterPro" id="IPR007138">
    <property type="entry name" value="ABM_dom"/>
</dbReference>
<dbReference type="AlphaFoldDB" id="A0A318KD23"/>
<comment type="caution">
    <text evidence="2">The sequence shown here is derived from an EMBL/GenBank/DDBJ whole genome shotgun (WGS) entry which is preliminary data.</text>
</comment>
<dbReference type="Pfam" id="PF03992">
    <property type="entry name" value="ABM"/>
    <property type="match status" value="1"/>
</dbReference>
<dbReference type="SUPFAM" id="SSF54909">
    <property type="entry name" value="Dimeric alpha+beta barrel"/>
    <property type="match status" value="1"/>
</dbReference>
<dbReference type="Gene3D" id="3.30.70.100">
    <property type="match status" value="1"/>
</dbReference>
<gene>
    <name evidence="2" type="ORF">DFR70_1011181</name>
</gene>
<keyword evidence="2" id="KW-0560">Oxidoreductase</keyword>
<sequence length="96" mass="10856">MSSTVIARYVTRQRDKVLELLGPMAQASRSEPGCRRYELYRGVEDDVVVIVEEYAAEADFTAHCASEHFQRIVLGQVVPLLEERLVTRCLRVDASS</sequence>
<organism evidence="2 3">
    <name type="scientific">Nocardia tenerifensis</name>
    <dbReference type="NCBI Taxonomy" id="228006"/>
    <lineage>
        <taxon>Bacteria</taxon>
        <taxon>Bacillati</taxon>
        <taxon>Actinomycetota</taxon>
        <taxon>Actinomycetes</taxon>
        <taxon>Mycobacteriales</taxon>
        <taxon>Nocardiaceae</taxon>
        <taxon>Nocardia</taxon>
    </lineage>
</organism>
<dbReference type="OrthoDB" id="5244470at2"/>
<keyword evidence="3" id="KW-1185">Reference proteome</keyword>
<dbReference type="EMBL" id="QJKF01000001">
    <property type="protein sequence ID" value="PXX71747.1"/>
    <property type="molecule type" value="Genomic_DNA"/>
</dbReference>
<reference evidence="2 3" key="1">
    <citation type="submission" date="2018-05" db="EMBL/GenBank/DDBJ databases">
        <title>Genomic Encyclopedia of Type Strains, Phase IV (KMG-IV): sequencing the most valuable type-strain genomes for metagenomic binning, comparative biology and taxonomic classification.</title>
        <authorList>
            <person name="Goeker M."/>
        </authorList>
    </citation>
    <scope>NUCLEOTIDE SEQUENCE [LARGE SCALE GENOMIC DNA]</scope>
    <source>
        <strain evidence="2 3">DSM 44704</strain>
    </source>
</reference>
<dbReference type="Proteomes" id="UP000247569">
    <property type="component" value="Unassembled WGS sequence"/>
</dbReference>
<keyword evidence="2" id="KW-0503">Monooxygenase</keyword>
<accession>A0A318KD23</accession>
<dbReference type="GO" id="GO:0004497">
    <property type="term" value="F:monooxygenase activity"/>
    <property type="evidence" value="ECO:0007669"/>
    <property type="project" value="UniProtKB-KW"/>
</dbReference>
<protein>
    <submittedName>
        <fullName evidence="2">Quinol monooxygenase YgiN</fullName>
    </submittedName>
</protein>
<evidence type="ECO:0000313" key="2">
    <source>
        <dbReference type="EMBL" id="PXX71747.1"/>
    </source>
</evidence>
<dbReference type="PROSITE" id="PS51725">
    <property type="entry name" value="ABM"/>
    <property type="match status" value="1"/>
</dbReference>
<evidence type="ECO:0000259" key="1">
    <source>
        <dbReference type="PROSITE" id="PS51725"/>
    </source>
</evidence>
<name>A0A318KD23_9NOCA</name>
<dbReference type="InterPro" id="IPR011008">
    <property type="entry name" value="Dimeric_a/b-barrel"/>
</dbReference>